<accession>A0ABU0EMT8</accession>
<sequence>MTDTLTTPDHHVEGVECVGGDTVCDYRRIHG</sequence>
<protein>
    <submittedName>
        <fullName evidence="1">Uncharacterized protein</fullName>
    </submittedName>
</protein>
<comment type="caution">
    <text evidence="1">The sequence shown here is derived from an EMBL/GenBank/DDBJ whole genome shotgun (WGS) entry which is preliminary data.</text>
</comment>
<keyword evidence="2" id="KW-1185">Reference proteome</keyword>
<proteinExistence type="predicted"/>
<dbReference type="Proteomes" id="UP001229651">
    <property type="component" value="Unassembled WGS sequence"/>
</dbReference>
<reference evidence="1 2" key="1">
    <citation type="submission" date="2023-07" db="EMBL/GenBank/DDBJ databases">
        <title>Sequencing the genomes of 1000 actinobacteria strains.</title>
        <authorList>
            <person name="Klenk H.-P."/>
        </authorList>
    </citation>
    <scope>NUCLEOTIDE SEQUENCE [LARGE SCALE GENOMIC DNA]</scope>
    <source>
        <strain evidence="1 2">DSM 45805</strain>
    </source>
</reference>
<evidence type="ECO:0000313" key="1">
    <source>
        <dbReference type="EMBL" id="MDQ0376589.1"/>
    </source>
</evidence>
<organism evidence="1 2">
    <name type="scientific">Amycolatopsis thermophila</name>
    <dbReference type="NCBI Taxonomy" id="206084"/>
    <lineage>
        <taxon>Bacteria</taxon>
        <taxon>Bacillati</taxon>
        <taxon>Actinomycetota</taxon>
        <taxon>Actinomycetes</taxon>
        <taxon>Pseudonocardiales</taxon>
        <taxon>Pseudonocardiaceae</taxon>
        <taxon>Amycolatopsis</taxon>
    </lineage>
</organism>
<evidence type="ECO:0000313" key="2">
    <source>
        <dbReference type="Proteomes" id="UP001229651"/>
    </source>
</evidence>
<gene>
    <name evidence="1" type="ORF">FB470_000583</name>
</gene>
<name>A0ABU0EMT8_9PSEU</name>
<dbReference type="EMBL" id="JAUSUT010000001">
    <property type="protein sequence ID" value="MDQ0376589.1"/>
    <property type="molecule type" value="Genomic_DNA"/>
</dbReference>